<reference evidence="1 2" key="1">
    <citation type="submission" date="2020-11" db="EMBL/GenBank/DDBJ databases">
        <title>Pseudonocardia abyssalis sp. nov. and Pseudonocardia oceani sp. nov., description and phylogenomic analysis of two novel actinomycetes isolated from the deep Southern Ocean.</title>
        <authorList>
            <person name="Parra J."/>
        </authorList>
    </citation>
    <scope>NUCLEOTIDE SEQUENCE [LARGE SCALE GENOMIC DNA]</scope>
    <source>
        <strain evidence="2">KRD185</strain>
    </source>
</reference>
<keyword evidence="2" id="KW-1185">Reference proteome</keyword>
<dbReference type="EMBL" id="JADQDF010000002">
    <property type="protein sequence ID" value="MBW0132519.1"/>
    <property type="molecule type" value="Genomic_DNA"/>
</dbReference>
<evidence type="ECO:0000313" key="1">
    <source>
        <dbReference type="EMBL" id="MBW0132519.1"/>
    </source>
</evidence>
<name>A0ABS6UJW7_9PSEU</name>
<proteinExistence type="predicted"/>
<dbReference type="Proteomes" id="UP000694300">
    <property type="component" value="Unassembled WGS sequence"/>
</dbReference>
<evidence type="ECO:0000313" key="2">
    <source>
        <dbReference type="Proteomes" id="UP000694300"/>
    </source>
</evidence>
<gene>
    <name evidence="1" type="ORF">I4I82_33270</name>
</gene>
<comment type="caution">
    <text evidence="1">The sequence shown here is derived from an EMBL/GenBank/DDBJ whole genome shotgun (WGS) entry which is preliminary data.</text>
</comment>
<sequence length="103" mass="11868">MSLADEFRQAQLDVCAELRRETSYNPSRFEQGIRDATGDQAVAFTRRLIVNGGVGATGFWRMRKLGRRHQTIEAQVVDPHWGELFDQHTIEAAQWRLNLPDQE</sequence>
<protein>
    <submittedName>
        <fullName evidence="1">Uncharacterized protein</fullName>
    </submittedName>
</protein>
<dbReference type="RefSeq" id="WP_218589617.1">
    <property type="nucleotide sequence ID" value="NZ_JADQDE010000108.1"/>
</dbReference>
<organism evidence="1 2">
    <name type="scientific">Pseudonocardia oceani</name>
    <dbReference type="NCBI Taxonomy" id="2792013"/>
    <lineage>
        <taxon>Bacteria</taxon>
        <taxon>Bacillati</taxon>
        <taxon>Actinomycetota</taxon>
        <taxon>Actinomycetes</taxon>
        <taxon>Pseudonocardiales</taxon>
        <taxon>Pseudonocardiaceae</taxon>
        <taxon>Pseudonocardia</taxon>
    </lineage>
</organism>
<accession>A0ABS6UJW7</accession>